<protein>
    <recommendedName>
        <fullName evidence="10">Adenosine deaminase-like protein</fullName>
    </recommendedName>
</protein>
<keyword evidence="7" id="KW-0546">Nucleotide metabolism</keyword>
<feature type="domain" description="Adenosine deaminase" evidence="11">
    <location>
        <begin position="23"/>
        <end position="343"/>
    </location>
</feature>
<name>A0A7M7H908_NASVI</name>
<dbReference type="InParanoid" id="A0A7M7H908"/>
<dbReference type="RefSeq" id="XP_008214456.1">
    <property type="nucleotide sequence ID" value="XM_008216234.4"/>
</dbReference>
<evidence type="ECO:0000256" key="6">
    <source>
        <dbReference type="ARBA" id="ARBA00022833"/>
    </source>
</evidence>
<dbReference type="Pfam" id="PF00962">
    <property type="entry name" value="A_deaminase"/>
    <property type="match status" value="1"/>
</dbReference>
<evidence type="ECO:0000256" key="8">
    <source>
        <dbReference type="ARBA" id="ARBA00048787"/>
    </source>
</evidence>
<dbReference type="GO" id="GO:0046872">
    <property type="term" value="F:metal ion binding"/>
    <property type="evidence" value="ECO:0007669"/>
    <property type="project" value="UniProtKB-KW"/>
</dbReference>
<dbReference type="GO" id="GO:0004000">
    <property type="term" value="F:adenosine deaminase activity"/>
    <property type="evidence" value="ECO:0007669"/>
    <property type="project" value="TreeGrafter"/>
</dbReference>
<comment type="cofactor">
    <cofactor evidence="1">
        <name>Zn(2+)</name>
        <dbReference type="ChEBI" id="CHEBI:29105"/>
    </cofactor>
</comment>
<evidence type="ECO:0000256" key="2">
    <source>
        <dbReference type="ARBA" id="ARBA00006676"/>
    </source>
</evidence>
<dbReference type="GO" id="GO:0006154">
    <property type="term" value="P:adenosine catabolic process"/>
    <property type="evidence" value="ECO:0007669"/>
    <property type="project" value="TreeGrafter"/>
</dbReference>
<dbReference type="CDD" id="cd00443">
    <property type="entry name" value="ADA_AMPD"/>
    <property type="match status" value="1"/>
</dbReference>
<evidence type="ECO:0000256" key="9">
    <source>
        <dbReference type="ARBA" id="ARBA00057464"/>
    </source>
</evidence>
<evidence type="ECO:0000259" key="11">
    <source>
        <dbReference type="Pfam" id="PF00962"/>
    </source>
</evidence>
<dbReference type="GO" id="GO:0046103">
    <property type="term" value="P:inosine biosynthetic process"/>
    <property type="evidence" value="ECO:0007669"/>
    <property type="project" value="TreeGrafter"/>
</dbReference>
<dbReference type="GeneID" id="100115242"/>
<evidence type="ECO:0000313" key="13">
    <source>
        <dbReference type="Proteomes" id="UP000002358"/>
    </source>
</evidence>
<sequence>MSANKDDQEKSNESLKRFCQQIPKIELHAHLNGSLSRQTLTKLYKTKHPVETEKCEIFHIEKCKSLTEIFEVFSFAYSVTTTPEAIYTATYDTIREFHDDNVIYLELRSTPRAENGMTKKEYILAILRAIESCKMEGLIITVKLLISVNRKQGFKAAKENIHLAIEMSKEYENIVGIDLSGDPTKGDAFIELLSQARKAGLRIAAHCAEVANEVETMDILKFKPERLGHGTCIHPSTNGTEKLYQALLDSKIPVELCLTSNVKCKTVMTYDEHHFKYLNDSKHPICICTDDKGVFDTTLSKELQLAAKYFNLNNEDLVTLMKSTVDYTFATDIEKNNLLEIINRFDTTRGEITE</sequence>
<dbReference type="SUPFAM" id="SSF51556">
    <property type="entry name" value="Metallo-dependent hydrolases"/>
    <property type="match status" value="1"/>
</dbReference>
<comment type="subunit">
    <text evidence="3">Monomer.</text>
</comment>
<dbReference type="EnsemblMetazoa" id="XM_008216234">
    <property type="protein sequence ID" value="XP_008214456"/>
    <property type="gene ID" value="LOC100115242"/>
</dbReference>
<dbReference type="PANTHER" id="PTHR11409">
    <property type="entry name" value="ADENOSINE DEAMINASE"/>
    <property type="match status" value="1"/>
</dbReference>
<dbReference type="InterPro" id="IPR006330">
    <property type="entry name" value="Ado/ade_deaminase"/>
</dbReference>
<accession>A0A7M7H908</accession>
<comment type="catalytic activity">
    <reaction evidence="8">
        <text>N(6)-methyl-AMP + H2O + H(+) = IMP + methylamine</text>
        <dbReference type="Rhea" id="RHEA:16001"/>
        <dbReference type="ChEBI" id="CHEBI:15377"/>
        <dbReference type="ChEBI" id="CHEBI:15378"/>
        <dbReference type="ChEBI" id="CHEBI:58053"/>
        <dbReference type="ChEBI" id="CHEBI:59338"/>
        <dbReference type="ChEBI" id="CHEBI:144842"/>
    </reaction>
    <physiologicalReaction direction="left-to-right" evidence="8">
        <dbReference type="Rhea" id="RHEA:16002"/>
    </physiologicalReaction>
</comment>
<dbReference type="PANTHER" id="PTHR11409:SF42">
    <property type="entry name" value="ADENOSINE DEAMINASE-LIKE PROTEIN"/>
    <property type="match status" value="1"/>
</dbReference>
<dbReference type="GO" id="GO:0009117">
    <property type="term" value="P:nucleotide metabolic process"/>
    <property type="evidence" value="ECO:0007669"/>
    <property type="project" value="UniProtKB-KW"/>
</dbReference>
<evidence type="ECO:0000313" key="12">
    <source>
        <dbReference type="EnsemblMetazoa" id="XP_008214456"/>
    </source>
</evidence>
<evidence type="ECO:0000256" key="1">
    <source>
        <dbReference type="ARBA" id="ARBA00001947"/>
    </source>
</evidence>
<organism evidence="12 13">
    <name type="scientific">Nasonia vitripennis</name>
    <name type="common">Parasitic wasp</name>
    <dbReference type="NCBI Taxonomy" id="7425"/>
    <lineage>
        <taxon>Eukaryota</taxon>
        <taxon>Metazoa</taxon>
        <taxon>Ecdysozoa</taxon>
        <taxon>Arthropoda</taxon>
        <taxon>Hexapoda</taxon>
        <taxon>Insecta</taxon>
        <taxon>Pterygota</taxon>
        <taxon>Neoptera</taxon>
        <taxon>Endopterygota</taxon>
        <taxon>Hymenoptera</taxon>
        <taxon>Apocrita</taxon>
        <taxon>Proctotrupomorpha</taxon>
        <taxon>Chalcidoidea</taxon>
        <taxon>Pteromalidae</taxon>
        <taxon>Pteromalinae</taxon>
        <taxon>Nasonia</taxon>
    </lineage>
</organism>
<keyword evidence="6" id="KW-0862">Zinc</keyword>
<dbReference type="AlphaFoldDB" id="A0A7M7H908"/>
<dbReference type="KEGG" id="nvi:100115242"/>
<dbReference type="OrthoDB" id="272271at2759"/>
<comment type="function">
    <text evidence="9">Catalyzes the hydrolysis of the free cytosolic methylated adenosine nucleotide N(6)-methyl-AMP (N6-mAMP) to produce inositol monophosphate (IMP) and methylamine. Is required for the catabolism of cytosolic N6-mAMP, which is derived from the degradation of mRNA containing N6-methylated adenine (m6A).</text>
</comment>
<dbReference type="Gene3D" id="3.20.20.140">
    <property type="entry name" value="Metal-dependent hydrolases"/>
    <property type="match status" value="1"/>
</dbReference>
<dbReference type="SMR" id="A0A7M7H908"/>
<evidence type="ECO:0000256" key="5">
    <source>
        <dbReference type="ARBA" id="ARBA00022801"/>
    </source>
</evidence>
<keyword evidence="13" id="KW-1185">Reference proteome</keyword>
<dbReference type="CTD" id="100"/>
<keyword evidence="4" id="KW-0479">Metal-binding</keyword>
<dbReference type="FunCoup" id="A0A7M7H908">
    <property type="interactions" value="1196"/>
</dbReference>
<comment type="similarity">
    <text evidence="2">Belongs to the metallo-dependent hydrolases superfamily. Adenosine and AMP deaminases family.</text>
</comment>
<dbReference type="FunFam" id="3.20.20.140:FF:000033">
    <property type="entry name" value="Adenosine deaminase-like protein"/>
    <property type="match status" value="1"/>
</dbReference>
<keyword evidence="5" id="KW-0378">Hydrolase</keyword>
<dbReference type="Proteomes" id="UP000002358">
    <property type="component" value="Chromosome 3"/>
</dbReference>
<reference evidence="12" key="1">
    <citation type="submission" date="2021-01" db="UniProtKB">
        <authorList>
            <consortium name="EnsemblMetazoa"/>
        </authorList>
    </citation>
    <scope>IDENTIFICATION</scope>
</reference>
<evidence type="ECO:0000256" key="10">
    <source>
        <dbReference type="ARBA" id="ARBA00070474"/>
    </source>
</evidence>
<evidence type="ECO:0000256" key="4">
    <source>
        <dbReference type="ARBA" id="ARBA00022723"/>
    </source>
</evidence>
<evidence type="ECO:0000256" key="7">
    <source>
        <dbReference type="ARBA" id="ARBA00023080"/>
    </source>
</evidence>
<evidence type="ECO:0000256" key="3">
    <source>
        <dbReference type="ARBA" id="ARBA00011245"/>
    </source>
</evidence>
<proteinExistence type="inferred from homology"/>
<dbReference type="InterPro" id="IPR032466">
    <property type="entry name" value="Metal_Hydrolase"/>
</dbReference>
<dbReference type="InterPro" id="IPR001365">
    <property type="entry name" value="A_deaminase_dom"/>
</dbReference>